<dbReference type="EMBL" id="JBHTHZ010000014">
    <property type="protein sequence ID" value="MFD0795408.1"/>
    <property type="molecule type" value="Genomic_DNA"/>
</dbReference>
<proteinExistence type="predicted"/>
<dbReference type="Pfam" id="PF12833">
    <property type="entry name" value="HTH_18"/>
    <property type="match status" value="1"/>
</dbReference>
<evidence type="ECO:0000259" key="4">
    <source>
        <dbReference type="PROSITE" id="PS01124"/>
    </source>
</evidence>
<organism evidence="5 6">
    <name type="scientific">Mucilaginibacter litoreus</name>
    <dbReference type="NCBI Taxonomy" id="1048221"/>
    <lineage>
        <taxon>Bacteria</taxon>
        <taxon>Pseudomonadati</taxon>
        <taxon>Bacteroidota</taxon>
        <taxon>Sphingobacteriia</taxon>
        <taxon>Sphingobacteriales</taxon>
        <taxon>Sphingobacteriaceae</taxon>
        <taxon>Mucilaginibacter</taxon>
    </lineage>
</organism>
<sequence length="182" mass="21035">MKLHIKNMVCIRCKIIVEQILKDLAINYIAVELGSADVIQDLSPARKHELNASLNGYGLELIEDKRICLIEKVKCLIIQYVQYSDVRLKINFSTYISANMHYDYTYLANIFSEVEGITIEHFIIVNKVEKVKELLSYNEMSIKEIAFKLQYSSVAHLSNQFKKVTGMCPSEFKTIKENRYVA</sequence>
<gene>
    <name evidence="5" type="ORF">ACFQZX_17430</name>
</gene>
<evidence type="ECO:0000313" key="6">
    <source>
        <dbReference type="Proteomes" id="UP001597010"/>
    </source>
</evidence>
<dbReference type="PANTHER" id="PTHR43280:SF28">
    <property type="entry name" value="HTH-TYPE TRANSCRIPTIONAL ACTIVATOR RHAS"/>
    <property type="match status" value="1"/>
</dbReference>
<accession>A0ABW3AWG8</accession>
<evidence type="ECO:0000256" key="2">
    <source>
        <dbReference type="ARBA" id="ARBA00023125"/>
    </source>
</evidence>
<dbReference type="SUPFAM" id="SSF46689">
    <property type="entry name" value="Homeodomain-like"/>
    <property type="match status" value="1"/>
</dbReference>
<evidence type="ECO:0000313" key="5">
    <source>
        <dbReference type="EMBL" id="MFD0795408.1"/>
    </source>
</evidence>
<dbReference type="RefSeq" id="WP_377117777.1">
    <property type="nucleotide sequence ID" value="NZ_JBHTHZ010000014.1"/>
</dbReference>
<protein>
    <submittedName>
        <fullName evidence="5">Helix-turn-helix domain-containing protein</fullName>
    </submittedName>
</protein>
<name>A0ABW3AWG8_9SPHI</name>
<evidence type="ECO:0000256" key="3">
    <source>
        <dbReference type="ARBA" id="ARBA00023163"/>
    </source>
</evidence>
<dbReference type="Gene3D" id="1.10.10.60">
    <property type="entry name" value="Homeodomain-like"/>
    <property type="match status" value="1"/>
</dbReference>
<keyword evidence="1" id="KW-0805">Transcription regulation</keyword>
<comment type="caution">
    <text evidence="5">The sequence shown here is derived from an EMBL/GenBank/DDBJ whole genome shotgun (WGS) entry which is preliminary data.</text>
</comment>
<dbReference type="PANTHER" id="PTHR43280">
    <property type="entry name" value="ARAC-FAMILY TRANSCRIPTIONAL REGULATOR"/>
    <property type="match status" value="1"/>
</dbReference>
<keyword evidence="6" id="KW-1185">Reference proteome</keyword>
<dbReference type="Proteomes" id="UP001597010">
    <property type="component" value="Unassembled WGS sequence"/>
</dbReference>
<feature type="domain" description="HTH araC/xylS-type" evidence="4">
    <location>
        <begin position="96"/>
        <end position="175"/>
    </location>
</feature>
<dbReference type="InterPro" id="IPR009057">
    <property type="entry name" value="Homeodomain-like_sf"/>
</dbReference>
<evidence type="ECO:0000256" key="1">
    <source>
        <dbReference type="ARBA" id="ARBA00023015"/>
    </source>
</evidence>
<dbReference type="SMART" id="SM00342">
    <property type="entry name" value="HTH_ARAC"/>
    <property type="match status" value="1"/>
</dbReference>
<keyword evidence="3" id="KW-0804">Transcription</keyword>
<dbReference type="PROSITE" id="PS01124">
    <property type="entry name" value="HTH_ARAC_FAMILY_2"/>
    <property type="match status" value="1"/>
</dbReference>
<keyword evidence="2" id="KW-0238">DNA-binding</keyword>
<dbReference type="InterPro" id="IPR018060">
    <property type="entry name" value="HTH_AraC"/>
</dbReference>
<reference evidence="6" key="1">
    <citation type="journal article" date="2019" name="Int. J. Syst. Evol. Microbiol.">
        <title>The Global Catalogue of Microorganisms (GCM) 10K type strain sequencing project: providing services to taxonomists for standard genome sequencing and annotation.</title>
        <authorList>
            <consortium name="The Broad Institute Genomics Platform"/>
            <consortium name="The Broad Institute Genome Sequencing Center for Infectious Disease"/>
            <person name="Wu L."/>
            <person name="Ma J."/>
        </authorList>
    </citation>
    <scope>NUCLEOTIDE SEQUENCE [LARGE SCALE GENOMIC DNA]</scope>
    <source>
        <strain evidence="6">CCUG 61484</strain>
    </source>
</reference>